<dbReference type="Proteomes" id="UP001500403">
    <property type="component" value="Unassembled WGS sequence"/>
</dbReference>
<reference evidence="3 4" key="1">
    <citation type="journal article" date="2019" name="Int. J. Syst. Evol. Microbiol.">
        <title>The Global Catalogue of Microorganisms (GCM) 10K type strain sequencing project: providing services to taxonomists for standard genome sequencing and annotation.</title>
        <authorList>
            <consortium name="The Broad Institute Genomics Platform"/>
            <consortium name="The Broad Institute Genome Sequencing Center for Infectious Disease"/>
            <person name="Wu L."/>
            <person name="Ma J."/>
        </authorList>
    </citation>
    <scope>NUCLEOTIDE SEQUENCE [LARGE SCALE GENOMIC DNA]</scope>
    <source>
        <strain evidence="3 4">JCM 9088</strain>
    </source>
</reference>
<accession>A0ABN3XG75</accession>
<keyword evidence="2" id="KW-0812">Transmembrane</keyword>
<feature type="transmembrane region" description="Helical" evidence="2">
    <location>
        <begin position="253"/>
        <end position="282"/>
    </location>
</feature>
<name>A0ABN3XG75_9ACTN</name>
<keyword evidence="4" id="KW-1185">Reference proteome</keyword>
<evidence type="ECO:0000256" key="2">
    <source>
        <dbReference type="SAM" id="Phobius"/>
    </source>
</evidence>
<keyword evidence="2" id="KW-1133">Transmembrane helix</keyword>
<feature type="transmembrane region" description="Helical" evidence="2">
    <location>
        <begin position="333"/>
        <end position="353"/>
    </location>
</feature>
<comment type="caution">
    <text evidence="3">The sequence shown here is derived from an EMBL/GenBank/DDBJ whole genome shotgun (WGS) entry which is preliminary data.</text>
</comment>
<sequence length="358" mass="37567">MEGEGTERRVGIESDQLVYDYLSRVGDLAQQHKLPAATRMRLVATLRDEIDRQRSGFGTPDSPAAVRRILNRIGPPADLVAAASGGAMPEPGPAARQAVLPEQRDKPAEGGGRGGRGRWVPRPRGRDHERADAVGAADGPVASPPHLAGSDELGPQGGEPDWWRVEPGPLGMGTTVPGFVGGVEIPEILKPPPAEDEAEADEGEGESGAGGGAGVEAEVPPGRRRLRVRLRRRTAGQGEAVVAAAAVRRPAHVLLLLAAALLVVGAVLGNWLALGGGWLLAYASHRLSRAEAKWVVLGLPGLVVAGAAVWLWGRTEGRWGEPLARDALGEAVSGMWPGVVRTAAVASALHLVWRARRR</sequence>
<evidence type="ECO:0000313" key="3">
    <source>
        <dbReference type="EMBL" id="GAA2951067.1"/>
    </source>
</evidence>
<feature type="compositionally biased region" description="Acidic residues" evidence="1">
    <location>
        <begin position="194"/>
        <end position="205"/>
    </location>
</feature>
<evidence type="ECO:0000256" key="1">
    <source>
        <dbReference type="SAM" id="MobiDB-lite"/>
    </source>
</evidence>
<evidence type="ECO:0000313" key="4">
    <source>
        <dbReference type="Proteomes" id="UP001500403"/>
    </source>
</evidence>
<proteinExistence type="predicted"/>
<gene>
    <name evidence="3" type="ORF">GCM10010446_40390</name>
</gene>
<feature type="region of interest" description="Disordered" evidence="1">
    <location>
        <begin position="100"/>
        <end position="218"/>
    </location>
</feature>
<feature type="transmembrane region" description="Helical" evidence="2">
    <location>
        <begin position="294"/>
        <end position="313"/>
    </location>
</feature>
<organism evidence="3 4">
    <name type="scientific">Streptomyces enissocaesilis</name>
    <dbReference type="NCBI Taxonomy" id="332589"/>
    <lineage>
        <taxon>Bacteria</taxon>
        <taxon>Bacillati</taxon>
        <taxon>Actinomycetota</taxon>
        <taxon>Actinomycetes</taxon>
        <taxon>Kitasatosporales</taxon>
        <taxon>Streptomycetaceae</taxon>
        <taxon>Streptomyces</taxon>
        <taxon>Streptomyces rochei group</taxon>
    </lineage>
</organism>
<protein>
    <submittedName>
        <fullName evidence="3">Membrane protein</fullName>
    </submittedName>
</protein>
<keyword evidence="2" id="KW-0472">Membrane</keyword>
<dbReference type="EMBL" id="BAAAUD010000039">
    <property type="protein sequence ID" value="GAA2951067.1"/>
    <property type="molecule type" value="Genomic_DNA"/>
</dbReference>